<dbReference type="RefSeq" id="WP_198654321.1">
    <property type="nucleotide sequence ID" value="NZ_JBEXKW010000089.1"/>
</dbReference>
<keyword evidence="3" id="KW-1185">Reference proteome</keyword>
<accession>A0ABV3FQX6</accession>
<dbReference type="Proteomes" id="UP001551695">
    <property type="component" value="Unassembled WGS sequence"/>
</dbReference>
<name>A0ABV3FQX6_9NOCA</name>
<feature type="compositionally biased region" description="Basic and acidic residues" evidence="1">
    <location>
        <begin position="105"/>
        <end position="114"/>
    </location>
</feature>
<dbReference type="EMBL" id="JBFAKC010000004">
    <property type="protein sequence ID" value="MEV0707820.1"/>
    <property type="molecule type" value="Genomic_DNA"/>
</dbReference>
<protein>
    <submittedName>
        <fullName evidence="2">Uncharacterized protein</fullName>
    </submittedName>
</protein>
<evidence type="ECO:0000256" key="1">
    <source>
        <dbReference type="SAM" id="MobiDB-lite"/>
    </source>
</evidence>
<feature type="region of interest" description="Disordered" evidence="1">
    <location>
        <begin position="85"/>
        <end position="114"/>
    </location>
</feature>
<evidence type="ECO:0000313" key="2">
    <source>
        <dbReference type="EMBL" id="MEV0707820.1"/>
    </source>
</evidence>
<gene>
    <name evidence="2" type="ORF">AB0I48_09675</name>
</gene>
<organism evidence="2 3">
    <name type="scientific">Nocardia aurea</name>
    <dbReference type="NCBI Taxonomy" id="2144174"/>
    <lineage>
        <taxon>Bacteria</taxon>
        <taxon>Bacillati</taxon>
        <taxon>Actinomycetota</taxon>
        <taxon>Actinomycetes</taxon>
        <taxon>Mycobacteriales</taxon>
        <taxon>Nocardiaceae</taxon>
        <taxon>Nocardia</taxon>
    </lineage>
</organism>
<evidence type="ECO:0000313" key="3">
    <source>
        <dbReference type="Proteomes" id="UP001551695"/>
    </source>
</evidence>
<comment type="caution">
    <text evidence="2">The sequence shown here is derived from an EMBL/GenBank/DDBJ whole genome shotgun (WGS) entry which is preliminary data.</text>
</comment>
<reference evidence="2 3" key="1">
    <citation type="submission" date="2024-06" db="EMBL/GenBank/DDBJ databases">
        <title>The Natural Products Discovery Center: Release of the First 8490 Sequenced Strains for Exploring Actinobacteria Biosynthetic Diversity.</title>
        <authorList>
            <person name="Kalkreuter E."/>
            <person name="Kautsar S.A."/>
            <person name="Yang D."/>
            <person name="Bader C.D."/>
            <person name="Teijaro C.N."/>
            <person name="Fluegel L."/>
            <person name="Davis C.M."/>
            <person name="Simpson J.R."/>
            <person name="Lauterbach L."/>
            <person name="Steele A.D."/>
            <person name="Gui C."/>
            <person name="Meng S."/>
            <person name="Li G."/>
            <person name="Viehrig K."/>
            <person name="Ye F."/>
            <person name="Su P."/>
            <person name="Kiefer A.F."/>
            <person name="Nichols A."/>
            <person name="Cepeda A.J."/>
            <person name="Yan W."/>
            <person name="Fan B."/>
            <person name="Jiang Y."/>
            <person name="Adhikari A."/>
            <person name="Zheng C.-J."/>
            <person name="Schuster L."/>
            <person name="Cowan T.M."/>
            <person name="Smanski M.J."/>
            <person name="Chevrette M.G."/>
            <person name="De Carvalho L.P.S."/>
            <person name="Shen B."/>
        </authorList>
    </citation>
    <scope>NUCLEOTIDE SEQUENCE [LARGE SCALE GENOMIC DNA]</scope>
    <source>
        <strain evidence="2 3">NPDC050403</strain>
    </source>
</reference>
<proteinExistence type="predicted"/>
<sequence length="114" mass="12719">MTPESARRTTRSDEEVWRLSWLPDRELTRDQALAGMELDEMLSDLARVHDPALHAAAEIRAAALGLTVEQALILLATQILGRMHDEMNEQSPRRRAGGGPGFGRRVIEPPRVRG</sequence>